<dbReference type="GO" id="GO:0006508">
    <property type="term" value="P:proteolysis"/>
    <property type="evidence" value="ECO:0007669"/>
    <property type="project" value="UniProtKB-KW"/>
</dbReference>
<feature type="domain" description="CAAX prenyl protease 2/Lysostaphin resistance protein A-like" evidence="2">
    <location>
        <begin position="3"/>
        <end position="76"/>
    </location>
</feature>
<keyword evidence="1" id="KW-1133">Transmembrane helix</keyword>
<evidence type="ECO:0000313" key="3">
    <source>
        <dbReference type="EMBL" id="RDY26499.1"/>
    </source>
</evidence>
<keyword evidence="3" id="KW-0645">Protease</keyword>
<dbReference type="Proteomes" id="UP000215694">
    <property type="component" value="Unassembled WGS sequence"/>
</dbReference>
<dbReference type="EMBL" id="NOJY02000025">
    <property type="protein sequence ID" value="RDY26499.1"/>
    <property type="molecule type" value="Genomic_DNA"/>
</dbReference>
<feature type="transmembrane region" description="Helical" evidence="1">
    <location>
        <begin position="59"/>
        <end position="76"/>
    </location>
</feature>
<dbReference type="AlphaFoldDB" id="A0A371J141"/>
<evidence type="ECO:0000256" key="1">
    <source>
        <dbReference type="SAM" id="Phobius"/>
    </source>
</evidence>
<accession>A0A371J141</accession>
<dbReference type="GO" id="GO:0004175">
    <property type="term" value="F:endopeptidase activity"/>
    <property type="evidence" value="ECO:0007669"/>
    <property type="project" value="UniProtKB-ARBA"/>
</dbReference>
<name>A0A371J141_9FIRM</name>
<gene>
    <name evidence="3" type="ORF">CHL78_013090</name>
</gene>
<sequence length="77" mass="8680">MHLVVIISIGWIIQGASEELVTRGWMMNVPEKRYNTTFAVILSLSLFALLHLENPNIDLISIINIILVGLVFSLYVI</sequence>
<keyword evidence="1" id="KW-0472">Membrane</keyword>
<organism evidence="3 4">
    <name type="scientific">Romboutsia weinsteinii</name>
    <dbReference type="NCBI Taxonomy" id="2020949"/>
    <lineage>
        <taxon>Bacteria</taxon>
        <taxon>Bacillati</taxon>
        <taxon>Bacillota</taxon>
        <taxon>Clostridia</taxon>
        <taxon>Peptostreptococcales</taxon>
        <taxon>Peptostreptococcaceae</taxon>
        <taxon>Romboutsia</taxon>
    </lineage>
</organism>
<protein>
    <submittedName>
        <fullName evidence="3">CPBP family intramembrane metalloprotease</fullName>
    </submittedName>
</protein>
<evidence type="ECO:0000313" key="4">
    <source>
        <dbReference type="Proteomes" id="UP000215694"/>
    </source>
</evidence>
<keyword evidence="3" id="KW-0482">Metalloprotease</keyword>
<comment type="caution">
    <text evidence="3">The sequence shown here is derived from an EMBL/GenBank/DDBJ whole genome shotgun (WGS) entry which is preliminary data.</text>
</comment>
<reference evidence="3 4" key="1">
    <citation type="journal article" date="2017" name="Genome Announc.">
        <title>Draft Genome Sequence of Romboutsia weinsteinii sp. nov. Strain CCRI-19649(T) Isolated from Surface Water.</title>
        <authorList>
            <person name="Maheux A.F."/>
            <person name="Boudreau D.K."/>
            <person name="Berube E."/>
            <person name="Boissinot M."/>
            <person name="Cantin P."/>
            <person name="Raymond F."/>
            <person name="Corbeil J."/>
            <person name="Omar R.F."/>
            <person name="Bergeron M.G."/>
        </authorList>
    </citation>
    <scope>NUCLEOTIDE SEQUENCE [LARGE SCALE GENOMIC DNA]</scope>
    <source>
        <strain evidence="3 4">CCRI-19649</strain>
    </source>
</reference>
<dbReference type="Pfam" id="PF02517">
    <property type="entry name" value="Rce1-like"/>
    <property type="match status" value="1"/>
</dbReference>
<feature type="transmembrane region" description="Helical" evidence="1">
    <location>
        <begin position="33"/>
        <end position="52"/>
    </location>
</feature>
<dbReference type="PANTHER" id="PTHR39430">
    <property type="entry name" value="MEMBRANE-ASSOCIATED PROTEASE-RELATED"/>
    <property type="match status" value="1"/>
</dbReference>
<dbReference type="PANTHER" id="PTHR39430:SF1">
    <property type="entry name" value="PROTEASE"/>
    <property type="match status" value="1"/>
</dbReference>
<keyword evidence="3" id="KW-0378">Hydrolase</keyword>
<evidence type="ECO:0000259" key="2">
    <source>
        <dbReference type="Pfam" id="PF02517"/>
    </source>
</evidence>
<keyword evidence="1" id="KW-0812">Transmembrane</keyword>
<dbReference type="InterPro" id="IPR003675">
    <property type="entry name" value="Rce1/LyrA-like_dom"/>
</dbReference>
<dbReference type="OrthoDB" id="324900at2"/>
<proteinExistence type="predicted"/>
<dbReference type="GO" id="GO:0008237">
    <property type="term" value="F:metallopeptidase activity"/>
    <property type="evidence" value="ECO:0007669"/>
    <property type="project" value="UniProtKB-KW"/>
</dbReference>
<keyword evidence="4" id="KW-1185">Reference proteome</keyword>
<dbReference type="GO" id="GO:0080120">
    <property type="term" value="P:CAAX-box protein maturation"/>
    <property type="evidence" value="ECO:0007669"/>
    <property type="project" value="UniProtKB-ARBA"/>
</dbReference>